<protein>
    <recommendedName>
        <fullName evidence="3">ADF-H domain-containing protein</fullName>
    </recommendedName>
</protein>
<evidence type="ECO:0000259" key="3">
    <source>
        <dbReference type="PROSITE" id="PS51263"/>
    </source>
</evidence>
<evidence type="ECO:0000313" key="5">
    <source>
        <dbReference type="Proteomes" id="UP000245383"/>
    </source>
</evidence>
<dbReference type="GO" id="GO:0071933">
    <property type="term" value="F:Arp2/3 complex binding"/>
    <property type="evidence" value="ECO:0007669"/>
    <property type="project" value="InterPro"/>
</dbReference>
<dbReference type="Gene3D" id="3.40.20.10">
    <property type="entry name" value="Severin"/>
    <property type="match status" value="1"/>
</dbReference>
<name>A0A2T9YED8_9FUNG</name>
<feature type="domain" description="ADF-H" evidence="3">
    <location>
        <begin position="1"/>
        <end position="112"/>
    </location>
</feature>
<dbReference type="STRING" id="133385.A0A2T9YED8"/>
<comment type="subcellular location">
    <subcellularLocation>
        <location evidence="2">Cytoplasm</location>
    </subcellularLocation>
    <subcellularLocation>
        <location evidence="2">Nucleus</location>
    </subcellularLocation>
</comment>
<evidence type="ECO:0000313" key="4">
    <source>
        <dbReference type="EMBL" id="PVU90708.1"/>
    </source>
</evidence>
<proteinExistence type="inferred from homology"/>
<dbReference type="AlphaFoldDB" id="A0A2T9YED8"/>
<dbReference type="GO" id="GO:0034316">
    <property type="term" value="P:negative regulation of Arp2/3 complex-mediated actin nucleation"/>
    <property type="evidence" value="ECO:0007669"/>
    <property type="project" value="TreeGrafter"/>
</dbReference>
<accession>A0A2T9YED8</accession>
<dbReference type="PANTHER" id="PTHR11249">
    <property type="entry name" value="GLIAL FACTOR NATURATION FACTOR"/>
    <property type="match status" value="1"/>
</dbReference>
<dbReference type="GO" id="GO:0030864">
    <property type="term" value="C:cortical actin cytoskeleton"/>
    <property type="evidence" value="ECO:0007669"/>
    <property type="project" value="TreeGrafter"/>
</dbReference>
<keyword evidence="2" id="KW-0963">Cytoplasm</keyword>
<dbReference type="GO" id="GO:0071846">
    <property type="term" value="P:actin filament debranching"/>
    <property type="evidence" value="ECO:0007669"/>
    <property type="project" value="InterPro"/>
</dbReference>
<dbReference type="InterPro" id="IPR029006">
    <property type="entry name" value="ADF-H/Gelsolin-like_dom_sf"/>
</dbReference>
<dbReference type="OrthoDB" id="3919494at2759"/>
<dbReference type="PANTHER" id="PTHR11249:SF2">
    <property type="entry name" value="GLIA MATURATION FACTOR"/>
    <property type="match status" value="1"/>
</dbReference>
<dbReference type="PROSITE" id="PS51263">
    <property type="entry name" value="ADF_H"/>
    <property type="match status" value="1"/>
</dbReference>
<dbReference type="InterPro" id="IPR002108">
    <property type="entry name" value="ADF-H"/>
</dbReference>
<evidence type="ECO:0000256" key="1">
    <source>
        <dbReference type="ARBA" id="ARBA00010055"/>
    </source>
</evidence>
<keyword evidence="5" id="KW-1185">Reference proteome</keyword>
<dbReference type="SMART" id="SM00102">
    <property type="entry name" value="ADF"/>
    <property type="match status" value="1"/>
</dbReference>
<dbReference type="GO" id="GO:0005634">
    <property type="term" value="C:nucleus"/>
    <property type="evidence" value="ECO:0007669"/>
    <property type="project" value="UniProtKB-SubCell"/>
</dbReference>
<sequence>MLLLESTKISPKELLVVPDSELQNCSLEDIADELPDASPRFITMTFKWTTGEGRTIYPLLFIYYCPAASQNSELMLYASATQHYQSTLNLDKMHMLEDAEELTTEWISKKLVQFGN</sequence>
<comment type="caution">
    <text evidence="4">The sequence shown here is derived from an EMBL/GenBank/DDBJ whole genome shotgun (WGS) entry which is preliminary data.</text>
</comment>
<dbReference type="Proteomes" id="UP000245383">
    <property type="component" value="Unassembled WGS sequence"/>
</dbReference>
<dbReference type="Pfam" id="PF00241">
    <property type="entry name" value="Cofilin_ADF"/>
    <property type="match status" value="1"/>
</dbReference>
<dbReference type="GO" id="GO:0003779">
    <property type="term" value="F:actin binding"/>
    <property type="evidence" value="ECO:0007669"/>
    <property type="project" value="InterPro"/>
</dbReference>
<dbReference type="InterPro" id="IPR011171">
    <property type="entry name" value="GMF"/>
</dbReference>
<comment type="similarity">
    <text evidence="1 2">Belongs to the actin-binding proteins ADF family. GMF subfamily.</text>
</comment>
<keyword evidence="2" id="KW-0539">Nucleus</keyword>
<reference evidence="4 5" key="1">
    <citation type="journal article" date="2018" name="MBio">
        <title>Comparative Genomics Reveals the Core Gene Toolbox for the Fungus-Insect Symbiosis.</title>
        <authorList>
            <person name="Wang Y."/>
            <person name="Stata M."/>
            <person name="Wang W."/>
            <person name="Stajich J.E."/>
            <person name="White M.M."/>
            <person name="Moncalvo J.M."/>
        </authorList>
    </citation>
    <scope>NUCLEOTIDE SEQUENCE [LARGE SCALE GENOMIC DNA]</scope>
    <source>
        <strain evidence="4 5">SWE-8-4</strain>
    </source>
</reference>
<gene>
    <name evidence="4" type="ORF">BB561_004758</name>
</gene>
<dbReference type="PIRSF" id="PIRSF001788">
    <property type="entry name" value="GMF-beta"/>
    <property type="match status" value="1"/>
</dbReference>
<organism evidence="4 5">
    <name type="scientific">Smittium simulii</name>
    <dbReference type="NCBI Taxonomy" id="133385"/>
    <lineage>
        <taxon>Eukaryota</taxon>
        <taxon>Fungi</taxon>
        <taxon>Fungi incertae sedis</taxon>
        <taxon>Zoopagomycota</taxon>
        <taxon>Kickxellomycotina</taxon>
        <taxon>Harpellomycetes</taxon>
        <taxon>Harpellales</taxon>
        <taxon>Legeriomycetaceae</taxon>
        <taxon>Smittium</taxon>
    </lineage>
</organism>
<evidence type="ECO:0000256" key="2">
    <source>
        <dbReference type="PIRNR" id="PIRNR001788"/>
    </source>
</evidence>
<dbReference type="EMBL" id="MBFR01000241">
    <property type="protein sequence ID" value="PVU90708.1"/>
    <property type="molecule type" value="Genomic_DNA"/>
</dbReference>
<dbReference type="SUPFAM" id="SSF55753">
    <property type="entry name" value="Actin depolymerizing proteins"/>
    <property type="match status" value="1"/>
</dbReference>